<dbReference type="InterPro" id="IPR036442">
    <property type="entry name" value="ProQ/FinO_sf"/>
</dbReference>
<evidence type="ECO:0000256" key="2">
    <source>
        <dbReference type="SAM" id="MobiDB-lite"/>
    </source>
</evidence>
<dbReference type="Pfam" id="PF04352">
    <property type="entry name" value="ProQ"/>
    <property type="match status" value="1"/>
</dbReference>
<feature type="compositionally biased region" description="Basic and acidic residues" evidence="2">
    <location>
        <begin position="118"/>
        <end position="127"/>
    </location>
</feature>
<organism evidence="4 5">
    <name type="scientific">Photobacterium kishitanii</name>
    <dbReference type="NCBI Taxonomy" id="318456"/>
    <lineage>
        <taxon>Bacteria</taxon>
        <taxon>Pseudomonadati</taxon>
        <taxon>Pseudomonadota</taxon>
        <taxon>Gammaproteobacteria</taxon>
        <taxon>Vibrionales</taxon>
        <taxon>Vibrionaceae</taxon>
        <taxon>Photobacterium</taxon>
    </lineage>
</organism>
<proteinExistence type="predicted"/>
<dbReference type="SUPFAM" id="SSF48657">
    <property type="entry name" value="FinO-like"/>
    <property type="match status" value="1"/>
</dbReference>
<evidence type="ECO:0000313" key="5">
    <source>
        <dbReference type="Proteomes" id="UP000241426"/>
    </source>
</evidence>
<dbReference type="AlphaFoldDB" id="A0A2T3KM86"/>
<feature type="region of interest" description="Disordered" evidence="2">
    <location>
        <begin position="118"/>
        <end position="171"/>
    </location>
</feature>
<dbReference type="Gene3D" id="1.10.1710.10">
    <property type="entry name" value="ProQ/FinO domain"/>
    <property type="match status" value="1"/>
</dbReference>
<dbReference type="Proteomes" id="UP000241426">
    <property type="component" value="Unassembled WGS sequence"/>
</dbReference>
<evidence type="ECO:0000313" key="4">
    <source>
        <dbReference type="EMBL" id="PSV00913.1"/>
    </source>
</evidence>
<dbReference type="GO" id="GO:0003723">
    <property type="term" value="F:RNA binding"/>
    <property type="evidence" value="ECO:0007669"/>
    <property type="project" value="UniProtKB-KW"/>
</dbReference>
<dbReference type="RefSeq" id="WP_107288640.1">
    <property type="nucleotide sequence ID" value="NZ_PYNF01000002.1"/>
</dbReference>
<name>A0A2T3KM86_9GAMM</name>
<accession>A0A2T3KM86</accession>
<keyword evidence="1" id="KW-0694">RNA-binding</keyword>
<feature type="compositionally biased region" description="Basic residues" evidence="2">
    <location>
        <begin position="128"/>
        <end position="138"/>
    </location>
</feature>
<comment type="caution">
    <text evidence="4">The sequence shown here is derived from an EMBL/GenBank/DDBJ whole genome shotgun (WGS) entry which is preliminary data.</text>
</comment>
<evidence type="ECO:0000259" key="3">
    <source>
        <dbReference type="Pfam" id="PF04352"/>
    </source>
</evidence>
<protein>
    <recommendedName>
        <fullName evidence="3">ProQ/FinO domain-containing protein</fullName>
    </recommendedName>
</protein>
<gene>
    <name evidence="4" type="ORF">C9J27_02480</name>
</gene>
<feature type="compositionally biased region" description="Basic residues" evidence="2">
    <location>
        <begin position="151"/>
        <end position="160"/>
    </location>
</feature>
<feature type="domain" description="ProQ/FinO" evidence="3">
    <location>
        <begin position="34"/>
        <end position="134"/>
    </location>
</feature>
<evidence type="ECO:0000256" key="1">
    <source>
        <dbReference type="ARBA" id="ARBA00022884"/>
    </source>
</evidence>
<reference evidence="4 5" key="1">
    <citation type="submission" date="2018-01" db="EMBL/GenBank/DDBJ databases">
        <title>Whole genome sequencing of Histamine producing bacteria.</title>
        <authorList>
            <person name="Butler K."/>
        </authorList>
    </citation>
    <scope>NUCLEOTIDE SEQUENCE [LARGE SCALE GENOMIC DNA]</scope>
    <source>
        <strain evidence="4 5">FS-7.2</strain>
    </source>
</reference>
<dbReference type="InterPro" id="IPR016103">
    <property type="entry name" value="ProQ/FinO"/>
</dbReference>
<feature type="region of interest" description="Disordered" evidence="2">
    <location>
        <begin position="1"/>
        <end position="28"/>
    </location>
</feature>
<dbReference type="EMBL" id="PYNF01000002">
    <property type="protein sequence ID" value="PSV00913.1"/>
    <property type="molecule type" value="Genomic_DNA"/>
</dbReference>
<sequence>MKENIQNNSKKGKPKVFQNKKISASQRRHKKDFKKCQKIWPHLFVISGAKPFAIQIRDALLKDADNKSVKISNGTIYNAIYWMSRTFQYQRALSVCAYRIDIHGEQAEAVQEKHREEARKKCSEMNKKKTSRTAKKKITTKDPNAQTKTKVITKKKKNHYTKIGVAQMREA</sequence>